<organism evidence="3 4">
    <name type="scientific">Candidatus Nomurabacteria bacterium GW2011_GWA2_40_9</name>
    <dbReference type="NCBI Taxonomy" id="1618734"/>
    <lineage>
        <taxon>Bacteria</taxon>
        <taxon>Candidatus Nomuraibacteriota</taxon>
    </lineage>
</organism>
<dbReference type="SUPFAM" id="SSF52833">
    <property type="entry name" value="Thioredoxin-like"/>
    <property type="match status" value="1"/>
</dbReference>
<evidence type="ECO:0000313" key="4">
    <source>
        <dbReference type="Proteomes" id="UP000034749"/>
    </source>
</evidence>
<dbReference type="AlphaFoldDB" id="A0A0G0TPM7"/>
<feature type="domain" description="Thioredoxin" evidence="2">
    <location>
        <begin position="55"/>
        <end position="115"/>
    </location>
</feature>
<feature type="transmembrane region" description="Helical" evidence="1">
    <location>
        <begin position="12"/>
        <end position="29"/>
    </location>
</feature>
<comment type="caution">
    <text evidence="3">The sequence shown here is derived from an EMBL/GenBank/DDBJ whole genome shotgun (WGS) entry which is preliminary data.</text>
</comment>
<dbReference type="InterPro" id="IPR036249">
    <property type="entry name" value="Thioredoxin-like_sf"/>
</dbReference>
<dbReference type="PANTHER" id="PTHR34573">
    <property type="entry name" value="VKC DOMAIN-CONTAINING PROTEIN"/>
    <property type="match status" value="1"/>
</dbReference>
<keyword evidence="1" id="KW-0472">Membrane</keyword>
<sequence length="135" mass="14590">MYNTNNLQQKIFFGIIGLLILGVIGMVVLRTGEGTSAGPGKYDTFAQCLTEKGAVFYGAFWCPHCQAQKKLFGSSAKLLPYVECSTADGQAQTQICIDKKISGYPTWEFADGTQLNGEIPLAQLAEKTACELPAE</sequence>
<dbReference type="Gene3D" id="3.40.30.10">
    <property type="entry name" value="Glutaredoxin"/>
    <property type="match status" value="1"/>
</dbReference>
<dbReference type="EMBL" id="LBZW01000021">
    <property type="protein sequence ID" value="KKR78943.1"/>
    <property type="molecule type" value="Genomic_DNA"/>
</dbReference>
<keyword evidence="1" id="KW-0812">Transmembrane</keyword>
<protein>
    <recommendedName>
        <fullName evidence="2">Thioredoxin domain-containing protein</fullName>
    </recommendedName>
</protein>
<proteinExistence type="predicted"/>
<dbReference type="PANTHER" id="PTHR34573:SF1">
    <property type="entry name" value="VITAMIN K EPOXIDE REDUCTASE DOMAIN-CONTAINING PROTEIN"/>
    <property type="match status" value="1"/>
</dbReference>
<evidence type="ECO:0000313" key="3">
    <source>
        <dbReference type="EMBL" id="KKR78943.1"/>
    </source>
</evidence>
<gene>
    <name evidence="3" type="ORF">UU24_C0021G0012</name>
</gene>
<reference evidence="3 4" key="1">
    <citation type="journal article" date="2015" name="Nature">
        <title>rRNA introns, odd ribosomes, and small enigmatic genomes across a large radiation of phyla.</title>
        <authorList>
            <person name="Brown C.T."/>
            <person name="Hug L.A."/>
            <person name="Thomas B.C."/>
            <person name="Sharon I."/>
            <person name="Castelle C.J."/>
            <person name="Singh A."/>
            <person name="Wilkins M.J."/>
            <person name="Williams K.H."/>
            <person name="Banfield J.F."/>
        </authorList>
    </citation>
    <scope>NUCLEOTIDE SEQUENCE [LARGE SCALE GENOMIC DNA]</scope>
</reference>
<keyword evidence="1" id="KW-1133">Transmembrane helix</keyword>
<evidence type="ECO:0000256" key="1">
    <source>
        <dbReference type="SAM" id="Phobius"/>
    </source>
</evidence>
<name>A0A0G0TPM7_9BACT</name>
<accession>A0A0G0TPM7</accession>
<dbReference type="Pfam" id="PF00085">
    <property type="entry name" value="Thioredoxin"/>
    <property type="match status" value="1"/>
</dbReference>
<evidence type="ECO:0000259" key="2">
    <source>
        <dbReference type="Pfam" id="PF00085"/>
    </source>
</evidence>
<dbReference type="Proteomes" id="UP000034749">
    <property type="component" value="Unassembled WGS sequence"/>
</dbReference>
<dbReference type="InterPro" id="IPR013766">
    <property type="entry name" value="Thioredoxin_domain"/>
</dbReference>